<keyword evidence="7 9" id="KW-1133">Transmembrane helix</keyword>
<dbReference type="GO" id="GO:0005886">
    <property type="term" value="C:plasma membrane"/>
    <property type="evidence" value="ECO:0007669"/>
    <property type="project" value="UniProtKB-SubCell"/>
</dbReference>
<keyword evidence="3" id="KW-1003">Cell membrane</keyword>
<keyword evidence="2 9" id="KW-0813">Transport</keyword>
<dbReference type="PANTHER" id="PTHR43386">
    <property type="entry name" value="OLIGOPEPTIDE TRANSPORT SYSTEM PERMEASE PROTEIN APPC"/>
    <property type="match status" value="1"/>
</dbReference>
<keyword evidence="12" id="KW-1185">Reference proteome</keyword>
<dbReference type="PANTHER" id="PTHR43386:SF1">
    <property type="entry name" value="D,D-DIPEPTIDE TRANSPORT SYSTEM PERMEASE PROTEIN DDPC-RELATED"/>
    <property type="match status" value="1"/>
</dbReference>
<evidence type="ECO:0000256" key="6">
    <source>
        <dbReference type="ARBA" id="ARBA00022927"/>
    </source>
</evidence>
<evidence type="ECO:0000259" key="10">
    <source>
        <dbReference type="PROSITE" id="PS50928"/>
    </source>
</evidence>
<comment type="caution">
    <text evidence="11">The sequence shown here is derived from an EMBL/GenBank/DDBJ whole genome shotgun (WGS) entry which is preliminary data.</text>
</comment>
<dbReference type="Pfam" id="PF00528">
    <property type="entry name" value="BPD_transp_1"/>
    <property type="match status" value="1"/>
</dbReference>
<evidence type="ECO:0000256" key="9">
    <source>
        <dbReference type="RuleBase" id="RU363032"/>
    </source>
</evidence>
<dbReference type="InterPro" id="IPR025966">
    <property type="entry name" value="OppC_N"/>
</dbReference>
<feature type="transmembrane region" description="Helical" evidence="9">
    <location>
        <begin position="214"/>
        <end position="239"/>
    </location>
</feature>
<evidence type="ECO:0000256" key="3">
    <source>
        <dbReference type="ARBA" id="ARBA00022475"/>
    </source>
</evidence>
<dbReference type="RefSeq" id="WP_114831761.1">
    <property type="nucleotide sequence ID" value="NZ_QQTO01000011.1"/>
</dbReference>
<dbReference type="GO" id="GO:0015833">
    <property type="term" value="P:peptide transport"/>
    <property type="evidence" value="ECO:0007669"/>
    <property type="project" value="UniProtKB-KW"/>
</dbReference>
<comment type="similarity">
    <text evidence="9">Belongs to the binding-protein-dependent transport system permease family.</text>
</comment>
<accession>A0A370L0C8</accession>
<dbReference type="GO" id="GO:0015031">
    <property type="term" value="P:protein transport"/>
    <property type="evidence" value="ECO:0007669"/>
    <property type="project" value="UniProtKB-KW"/>
</dbReference>
<keyword evidence="4 9" id="KW-0812">Transmembrane</keyword>
<dbReference type="Gene3D" id="1.10.3720.10">
    <property type="entry name" value="MetI-like"/>
    <property type="match status" value="1"/>
</dbReference>
<feature type="domain" description="ABC transmembrane type-1" evidence="10">
    <location>
        <begin position="93"/>
        <end position="282"/>
    </location>
</feature>
<dbReference type="Proteomes" id="UP000255207">
    <property type="component" value="Unassembled WGS sequence"/>
</dbReference>
<keyword evidence="6" id="KW-0653">Protein transport</keyword>
<evidence type="ECO:0000256" key="7">
    <source>
        <dbReference type="ARBA" id="ARBA00022989"/>
    </source>
</evidence>
<sequence>MSDARVPIADASAVRRSYRLRAFFRLPLPSLVILSVVVIAALFAPYLTPHDLDSFDLSASMTPPFWVEGGSSEHILGTDNLGRDIFTRLLYGARVSLLVGFLAVGIAGTVGTILGLVAGYFGGLADSIIMSIVDIQMSVPAILLALILAAAIGPGLGTVIIVITIIYWTFYARLARSEVLSVRARDFVALAQVAGCPSRRILFKHILPNILNSIIILATVEFGAVIIFEATLSFLGLGVQPPTPAWGSMLADGRTYIATAWWISVFPGAAIMLTVLSINLLGDWMRDRWDPKRRQV</sequence>
<evidence type="ECO:0000256" key="2">
    <source>
        <dbReference type="ARBA" id="ARBA00022448"/>
    </source>
</evidence>
<dbReference type="SUPFAM" id="SSF161098">
    <property type="entry name" value="MetI-like"/>
    <property type="match status" value="1"/>
</dbReference>
<feature type="transmembrane region" description="Helical" evidence="9">
    <location>
        <begin position="259"/>
        <end position="282"/>
    </location>
</feature>
<dbReference type="InterPro" id="IPR050366">
    <property type="entry name" value="BP-dependent_transpt_permease"/>
</dbReference>
<evidence type="ECO:0000256" key="1">
    <source>
        <dbReference type="ARBA" id="ARBA00004651"/>
    </source>
</evidence>
<dbReference type="EMBL" id="QQTP01000016">
    <property type="protein sequence ID" value="RDJ20724.1"/>
    <property type="molecule type" value="Genomic_DNA"/>
</dbReference>
<keyword evidence="8 9" id="KW-0472">Membrane</keyword>
<evidence type="ECO:0000256" key="8">
    <source>
        <dbReference type="ARBA" id="ARBA00023136"/>
    </source>
</evidence>
<dbReference type="InterPro" id="IPR035906">
    <property type="entry name" value="MetI-like_sf"/>
</dbReference>
<evidence type="ECO:0000313" key="11">
    <source>
        <dbReference type="EMBL" id="RDJ20724.1"/>
    </source>
</evidence>
<evidence type="ECO:0000313" key="12">
    <source>
        <dbReference type="Proteomes" id="UP000255207"/>
    </source>
</evidence>
<reference evidence="12" key="1">
    <citation type="submission" date="2018-07" db="EMBL/GenBank/DDBJ databases">
        <authorList>
            <person name="Safronova V.I."/>
            <person name="Chirak E.R."/>
            <person name="Sazanova A.L."/>
        </authorList>
    </citation>
    <scope>NUCLEOTIDE SEQUENCE [LARGE SCALE GENOMIC DNA]</scope>
    <source>
        <strain evidence="12">RCAM04685</strain>
    </source>
</reference>
<dbReference type="OrthoDB" id="9783218at2"/>
<feature type="transmembrane region" description="Helical" evidence="9">
    <location>
        <begin position="97"/>
        <end position="121"/>
    </location>
</feature>
<keyword evidence="5" id="KW-0571">Peptide transport</keyword>
<evidence type="ECO:0000256" key="4">
    <source>
        <dbReference type="ARBA" id="ARBA00022692"/>
    </source>
</evidence>
<protein>
    <submittedName>
        <fullName evidence="11">ABC transporter permease</fullName>
    </submittedName>
</protein>
<name>A0A370L0C8_9HYPH</name>
<gene>
    <name evidence="11" type="ORF">DWE98_23125</name>
</gene>
<comment type="subcellular location">
    <subcellularLocation>
        <location evidence="1 9">Cell membrane</location>
        <topology evidence="1 9">Multi-pass membrane protein</topology>
    </subcellularLocation>
</comment>
<dbReference type="PROSITE" id="PS50928">
    <property type="entry name" value="ABC_TM1"/>
    <property type="match status" value="1"/>
</dbReference>
<proteinExistence type="inferred from homology"/>
<dbReference type="InterPro" id="IPR000515">
    <property type="entry name" value="MetI-like"/>
</dbReference>
<dbReference type="AlphaFoldDB" id="A0A370L0C8"/>
<organism evidence="11 12">
    <name type="scientific">Bosea caraganae</name>
    <dbReference type="NCBI Taxonomy" id="2763117"/>
    <lineage>
        <taxon>Bacteria</taxon>
        <taxon>Pseudomonadati</taxon>
        <taxon>Pseudomonadota</taxon>
        <taxon>Alphaproteobacteria</taxon>
        <taxon>Hyphomicrobiales</taxon>
        <taxon>Boseaceae</taxon>
        <taxon>Bosea</taxon>
    </lineage>
</organism>
<dbReference type="Pfam" id="PF12911">
    <property type="entry name" value="OppC_N"/>
    <property type="match status" value="1"/>
</dbReference>
<feature type="transmembrane region" description="Helical" evidence="9">
    <location>
        <begin position="142"/>
        <end position="170"/>
    </location>
</feature>
<dbReference type="GO" id="GO:0055085">
    <property type="term" value="P:transmembrane transport"/>
    <property type="evidence" value="ECO:0007669"/>
    <property type="project" value="InterPro"/>
</dbReference>
<evidence type="ECO:0000256" key="5">
    <source>
        <dbReference type="ARBA" id="ARBA00022856"/>
    </source>
</evidence>
<dbReference type="CDD" id="cd06261">
    <property type="entry name" value="TM_PBP2"/>
    <property type="match status" value="1"/>
</dbReference>
<feature type="transmembrane region" description="Helical" evidence="9">
    <location>
        <begin position="26"/>
        <end position="47"/>
    </location>
</feature>